<evidence type="ECO:0000313" key="6">
    <source>
        <dbReference type="Proteomes" id="UP001320609"/>
    </source>
</evidence>
<keyword evidence="1" id="KW-0805">Transcription regulation</keyword>
<dbReference type="InterPro" id="IPR036388">
    <property type="entry name" value="WH-like_DNA-bd_sf"/>
</dbReference>
<dbReference type="Pfam" id="PF07729">
    <property type="entry name" value="FCD"/>
    <property type="match status" value="1"/>
</dbReference>
<proteinExistence type="predicted"/>
<dbReference type="InterPro" id="IPR036390">
    <property type="entry name" value="WH_DNA-bd_sf"/>
</dbReference>
<evidence type="ECO:0000259" key="4">
    <source>
        <dbReference type="PROSITE" id="PS50949"/>
    </source>
</evidence>
<dbReference type="Pfam" id="PF00392">
    <property type="entry name" value="GntR"/>
    <property type="match status" value="1"/>
</dbReference>
<evidence type="ECO:0000256" key="2">
    <source>
        <dbReference type="ARBA" id="ARBA00023125"/>
    </source>
</evidence>
<dbReference type="SUPFAM" id="SSF46785">
    <property type="entry name" value="Winged helix' DNA-binding domain"/>
    <property type="match status" value="1"/>
</dbReference>
<dbReference type="SMART" id="SM00895">
    <property type="entry name" value="FCD"/>
    <property type="match status" value="1"/>
</dbReference>
<comment type="caution">
    <text evidence="5">The sequence shown here is derived from an EMBL/GenBank/DDBJ whole genome shotgun (WGS) entry which is preliminary data.</text>
</comment>
<keyword evidence="3" id="KW-0804">Transcription</keyword>
<dbReference type="PANTHER" id="PTHR43537:SF39">
    <property type="entry name" value="HTH-TYPE TRANSCRIPTIONAL REGULATOR MCBR"/>
    <property type="match status" value="1"/>
</dbReference>
<name>A0ABS9SBZ7_9GAMM</name>
<dbReference type="RefSeq" id="WP_240719951.1">
    <property type="nucleotide sequence ID" value="NZ_JAKVTW010000021.1"/>
</dbReference>
<gene>
    <name evidence="5" type="ORF">MLE19_20090</name>
</gene>
<sequence length="221" mass="24246">MFEGVMPLKHETLQSQVHQQLCELILQGAFVPGESVTVARIAKALDVSPMPVREAISQLMALGALTVVSGRSVGVPRLGPAELADLRKVRIEVETTALRWAVAAADEDFIDQLAGILAEMEKAEKAGRVKEFIHENYKFHFAIYQHAGSPLLLDIIATLWLRITPQFHLLQSSGHYRVSNSQHRDLLVAISSRDTEAAVVALKADIDSAYAVISMAIGERQ</sequence>
<keyword evidence="2" id="KW-0238">DNA-binding</keyword>
<dbReference type="EMBL" id="JAKVTW010000021">
    <property type="protein sequence ID" value="MCH4813634.1"/>
    <property type="molecule type" value="Genomic_DNA"/>
</dbReference>
<organism evidence="5 6">
    <name type="scientific">Vreelandella neptunia</name>
    <dbReference type="NCBI Taxonomy" id="115551"/>
    <lineage>
        <taxon>Bacteria</taxon>
        <taxon>Pseudomonadati</taxon>
        <taxon>Pseudomonadota</taxon>
        <taxon>Gammaproteobacteria</taxon>
        <taxon>Oceanospirillales</taxon>
        <taxon>Halomonadaceae</taxon>
        <taxon>Vreelandella</taxon>
    </lineage>
</organism>
<dbReference type="Proteomes" id="UP001320609">
    <property type="component" value="Unassembled WGS sequence"/>
</dbReference>
<protein>
    <submittedName>
        <fullName evidence="5">GntR family transcriptional regulator</fullName>
    </submittedName>
</protein>
<dbReference type="InterPro" id="IPR000524">
    <property type="entry name" value="Tscrpt_reg_HTH_GntR"/>
</dbReference>
<accession>A0ABS9SBZ7</accession>
<dbReference type="PROSITE" id="PS50949">
    <property type="entry name" value="HTH_GNTR"/>
    <property type="match status" value="1"/>
</dbReference>
<dbReference type="PANTHER" id="PTHR43537">
    <property type="entry name" value="TRANSCRIPTIONAL REGULATOR, GNTR FAMILY"/>
    <property type="match status" value="1"/>
</dbReference>
<evidence type="ECO:0000256" key="3">
    <source>
        <dbReference type="ARBA" id="ARBA00023163"/>
    </source>
</evidence>
<reference evidence="5 6" key="1">
    <citation type="submission" date="2022-03" db="EMBL/GenBank/DDBJ databases">
        <title>Genomic signatures underlying metal tolerance in selected Arctic bacterial isolates.</title>
        <authorList>
            <person name="Thomas F.A."/>
            <person name="Venkatachalam S."/>
            <person name="Krishnan K.P."/>
        </authorList>
    </citation>
    <scope>NUCLEOTIDE SEQUENCE [LARGE SCALE GENOMIC DNA]</scope>
    <source>
        <strain evidence="5 6">HM116</strain>
    </source>
</reference>
<evidence type="ECO:0000256" key="1">
    <source>
        <dbReference type="ARBA" id="ARBA00023015"/>
    </source>
</evidence>
<dbReference type="SMART" id="SM00345">
    <property type="entry name" value="HTH_GNTR"/>
    <property type="match status" value="1"/>
</dbReference>
<feature type="domain" description="HTH gntR-type" evidence="4">
    <location>
        <begin position="11"/>
        <end position="78"/>
    </location>
</feature>
<dbReference type="SUPFAM" id="SSF48008">
    <property type="entry name" value="GntR ligand-binding domain-like"/>
    <property type="match status" value="1"/>
</dbReference>
<dbReference type="Gene3D" id="1.20.120.530">
    <property type="entry name" value="GntR ligand-binding domain-like"/>
    <property type="match status" value="1"/>
</dbReference>
<dbReference type="Gene3D" id="1.10.10.10">
    <property type="entry name" value="Winged helix-like DNA-binding domain superfamily/Winged helix DNA-binding domain"/>
    <property type="match status" value="1"/>
</dbReference>
<dbReference type="InterPro" id="IPR011711">
    <property type="entry name" value="GntR_C"/>
</dbReference>
<dbReference type="InterPro" id="IPR008920">
    <property type="entry name" value="TF_FadR/GntR_C"/>
</dbReference>
<evidence type="ECO:0000313" key="5">
    <source>
        <dbReference type="EMBL" id="MCH4813634.1"/>
    </source>
</evidence>
<keyword evidence="6" id="KW-1185">Reference proteome</keyword>